<feature type="binding site" evidence="6">
    <location>
        <position position="175"/>
    </location>
    <ligand>
        <name>substrate</name>
    </ligand>
</feature>
<evidence type="ECO:0000256" key="3">
    <source>
        <dbReference type="ARBA" id="ARBA00022670"/>
    </source>
</evidence>
<keyword evidence="3 6" id="KW-0645">Protease</keyword>
<dbReference type="KEGG" id="txy:Thexy_0356"/>
<evidence type="ECO:0000256" key="1">
    <source>
        <dbReference type="ARBA" id="ARBA00002521"/>
    </source>
</evidence>
<comment type="cofactor">
    <cofactor evidence="6">
        <name>Co(2+)</name>
        <dbReference type="ChEBI" id="CHEBI:48828"/>
    </cofactor>
    <cofactor evidence="6">
        <name>Zn(2+)</name>
        <dbReference type="ChEBI" id="CHEBI:29105"/>
    </cofactor>
    <cofactor evidence="6">
        <name>Mn(2+)</name>
        <dbReference type="ChEBI" id="CHEBI:29035"/>
    </cofactor>
    <cofactor evidence="6">
        <name>Fe(2+)</name>
        <dbReference type="ChEBI" id="CHEBI:29033"/>
    </cofactor>
    <text evidence="6">Binds 2 divalent metal cations per subunit. Has a high-affinity and a low affinity metal-binding site. The true nature of the physiological cofactor is under debate. The enzyme is active with cobalt, zinc, manganese or divalent iron ions. Most likely, methionine aminopeptidases function as mononuclear Fe(2+)-metalloproteases under physiological conditions, and the catalytically relevant metal-binding site has been assigned to the histidine-containing high-affinity site.</text>
</comment>
<dbReference type="HAMAP" id="MF_01974">
    <property type="entry name" value="MetAP_1"/>
    <property type="match status" value="1"/>
</dbReference>
<dbReference type="GO" id="GO:0070006">
    <property type="term" value="F:metalloaminopeptidase activity"/>
    <property type="evidence" value="ECO:0007669"/>
    <property type="project" value="UniProtKB-UniRule"/>
</dbReference>
<dbReference type="SUPFAM" id="SSF55920">
    <property type="entry name" value="Creatinase/aminopeptidase"/>
    <property type="match status" value="1"/>
</dbReference>
<feature type="binding site" evidence="6">
    <location>
        <position position="232"/>
    </location>
    <ligand>
        <name>a divalent metal cation</name>
        <dbReference type="ChEBI" id="CHEBI:60240"/>
        <label>2</label>
        <note>catalytic</note>
    </ligand>
</feature>
<dbReference type="AlphaFoldDB" id="F6BGQ5"/>
<dbReference type="InterPro" id="IPR002467">
    <property type="entry name" value="Pept_M24A_MAP1"/>
</dbReference>
<sequence>MIYIKSDSEIALMRYAGKVTGEVLNLLEKYIKPGITTKELDEIAEEYIRSKDCQPAFKGLYGFPATICASINDEVVHGIPGLRKLKEGDIISIDTGAIYRGFNGDAARTFAVGKISDNLQKLIDVTKQSFFEGIKMATEQHRLSDISNAIQSYVEKNGFSVVREYVGHGIGKKMHEDPQIPNYGPPGRGPKLRYGMTLAIEPMVNEGKYNVKIKENNWTVVTVDGSASAHYENTIVITKGEPEILTLV</sequence>
<dbReference type="GO" id="GO:0005829">
    <property type="term" value="C:cytosol"/>
    <property type="evidence" value="ECO:0007669"/>
    <property type="project" value="TreeGrafter"/>
</dbReference>
<organism evidence="9 10">
    <name type="scientific">Thermoanaerobacterium xylanolyticum (strain ATCC 49914 / DSM 7097 / LX-11)</name>
    <dbReference type="NCBI Taxonomy" id="858215"/>
    <lineage>
        <taxon>Bacteria</taxon>
        <taxon>Bacillati</taxon>
        <taxon>Bacillota</taxon>
        <taxon>Clostridia</taxon>
        <taxon>Thermoanaerobacterales</taxon>
        <taxon>Thermoanaerobacteraceae</taxon>
        <taxon>Thermoanaerobacterium</taxon>
    </lineage>
</organism>
<feature type="binding site" evidence="6">
    <location>
        <position position="94"/>
    </location>
    <ligand>
        <name>a divalent metal cation</name>
        <dbReference type="ChEBI" id="CHEBI:60240"/>
        <label>1</label>
    </ligand>
</feature>
<dbReference type="PANTHER" id="PTHR43330:SF27">
    <property type="entry name" value="METHIONINE AMINOPEPTIDASE"/>
    <property type="match status" value="1"/>
</dbReference>
<accession>F6BGQ5</accession>
<evidence type="ECO:0000313" key="9">
    <source>
        <dbReference type="EMBL" id="AEF16412.1"/>
    </source>
</evidence>
<dbReference type="RefSeq" id="WP_013787168.1">
    <property type="nucleotide sequence ID" value="NC_015555.1"/>
</dbReference>
<keyword evidence="10" id="KW-1185">Reference proteome</keyword>
<dbReference type="InterPro" id="IPR000994">
    <property type="entry name" value="Pept_M24"/>
</dbReference>
<dbReference type="GO" id="GO:0006508">
    <property type="term" value="P:proteolysis"/>
    <property type="evidence" value="ECO:0007669"/>
    <property type="project" value="UniProtKB-KW"/>
</dbReference>
<protein>
    <recommendedName>
        <fullName evidence="6 7">Methionine aminopeptidase</fullName>
        <shortName evidence="6">MAP</shortName>
        <shortName evidence="6">MetAP</shortName>
        <ecNumber evidence="6 7">3.4.11.18</ecNumber>
    </recommendedName>
    <alternativeName>
        <fullName evidence="6">Peptidase M</fullName>
    </alternativeName>
</protein>
<evidence type="ECO:0000313" key="10">
    <source>
        <dbReference type="Proteomes" id="UP000007239"/>
    </source>
</evidence>
<reference evidence="9" key="1">
    <citation type="submission" date="2011-05" db="EMBL/GenBank/DDBJ databases">
        <title>Complete sequence of Thermoanaerobacterium xylanolyticum LX-11.</title>
        <authorList>
            <consortium name="US DOE Joint Genome Institute"/>
            <person name="Lucas S."/>
            <person name="Han J."/>
            <person name="Lapidus A."/>
            <person name="Cheng J.-F."/>
            <person name="Goodwin L."/>
            <person name="Pitluck S."/>
            <person name="Peters L."/>
            <person name="Mikhailova N."/>
            <person name="Lu M."/>
            <person name="Han C."/>
            <person name="Tapia R."/>
            <person name="Land M."/>
            <person name="Hauser L."/>
            <person name="Kyrpides N."/>
            <person name="Ivanova N."/>
            <person name="Pagani I."/>
            <person name="Hemme C."/>
            <person name="Woyke T."/>
        </authorList>
    </citation>
    <scope>NUCLEOTIDE SEQUENCE</scope>
    <source>
        <strain evidence="9">LX-11</strain>
    </source>
</reference>
<dbReference type="InterPro" id="IPR036005">
    <property type="entry name" value="Creatinase/aminopeptidase-like"/>
</dbReference>
<comment type="function">
    <text evidence="1 6">Removes the N-terminal methionine from nascent proteins. The N-terminal methionine is often cleaved when the second residue in the primary sequence is small and uncharged (Met-Ala-, Cys, Gly, Pro, Ser, Thr, or Val). Requires deformylation of the N(alpha)-formylated initiator methionine before it can be hydrolyzed.</text>
</comment>
<feature type="domain" description="Peptidase M24" evidence="8">
    <location>
        <begin position="12"/>
        <end position="239"/>
    </location>
</feature>
<evidence type="ECO:0000256" key="4">
    <source>
        <dbReference type="ARBA" id="ARBA00022723"/>
    </source>
</evidence>
<dbReference type="STRING" id="858215.Thexy_0356"/>
<comment type="subunit">
    <text evidence="6">Monomer.</text>
</comment>
<comment type="catalytic activity">
    <reaction evidence="6 7">
        <text>Release of N-terminal amino acids, preferentially methionine, from peptides and arylamides.</text>
        <dbReference type="EC" id="3.4.11.18"/>
    </reaction>
</comment>
<dbReference type="EMBL" id="CP002739">
    <property type="protein sequence ID" value="AEF16412.1"/>
    <property type="molecule type" value="Genomic_DNA"/>
</dbReference>
<keyword evidence="2 6" id="KW-0031">Aminopeptidase</keyword>
<evidence type="ECO:0000256" key="5">
    <source>
        <dbReference type="ARBA" id="ARBA00022801"/>
    </source>
</evidence>
<comment type="similarity">
    <text evidence="6">Belongs to the peptidase M24A family. Methionine aminopeptidase type 1 subfamily.</text>
</comment>
<gene>
    <name evidence="6" type="primary">map</name>
    <name evidence="9" type="ordered locus">Thexy_0356</name>
</gene>
<name>F6BGQ5_THEXL</name>
<dbReference type="Pfam" id="PF00557">
    <property type="entry name" value="Peptidase_M24"/>
    <property type="match status" value="1"/>
</dbReference>
<dbReference type="GO" id="GO:0004239">
    <property type="term" value="F:initiator methionyl aminopeptidase activity"/>
    <property type="evidence" value="ECO:0007669"/>
    <property type="project" value="UniProtKB-UniRule"/>
</dbReference>
<dbReference type="NCBIfam" id="TIGR00500">
    <property type="entry name" value="met_pdase_I"/>
    <property type="match status" value="1"/>
</dbReference>
<keyword evidence="4 6" id="KW-0479">Metal-binding</keyword>
<proteinExistence type="inferred from homology"/>
<feature type="binding site" evidence="6">
    <location>
        <position position="232"/>
    </location>
    <ligand>
        <name>a divalent metal cation</name>
        <dbReference type="ChEBI" id="CHEBI:60240"/>
        <label>1</label>
    </ligand>
</feature>
<dbReference type="PRINTS" id="PR00599">
    <property type="entry name" value="MAPEPTIDASE"/>
</dbReference>
<dbReference type="GO" id="GO:0046872">
    <property type="term" value="F:metal ion binding"/>
    <property type="evidence" value="ECO:0007669"/>
    <property type="project" value="UniProtKB-UniRule"/>
</dbReference>
<dbReference type="HOGENOM" id="CLU_015857_0_1_9"/>
<feature type="binding site" evidence="6">
    <location>
        <position position="77"/>
    </location>
    <ligand>
        <name>substrate</name>
    </ligand>
</feature>
<dbReference type="Proteomes" id="UP000007239">
    <property type="component" value="Chromosome"/>
</dbReference>
<evidence type="ECO:0000256" key="7">
    <source>
        <dbReference type="RuleBase" id="RU003653"/>
    </source>
</evidence>
<feature type="binding site" evidence="6">
    <location>
        <position position="105"/>
    </location>
    <ligand>
        <name>a divalent metal cation</name>
        <dbReference type="ChEBI" id="CHEBI:60240"/>
        <label>1</label>
    </ligand>
</feature>
<feature type="binding site" evidence="6">
    <location>
        <position position="168"/>
    </location>
    <ligand>
        <name>a divalent metal cation</name>
        <dbReference type="ChEBI" id="CHEBI:60240"/>
        <label>2</label>
        <note>catalytic</note>
    </ligand>
</feature>
<evidence type="ECO:0000256" key="2">
    <source>
        <dbReference type="ARBA" id="ARBA00022438"/>
    </source>
</evidence>
<evidence type="ECO:0000259" key="8">
    <source>
        <dbReference type="Pfam" id="PF00557"/>
    </source>
</evidence>
<feature type="binding site" evidence="6">
    <location>
        <position position="105"/>
    </location>
    <ligand>
        <name>a divalent metal cation</name>
        <dbReference type="ChEBI" id="CHEBI:60240"/>
        <label>2</label>
        <note>catalytic</note>
    </ligand>
</feature>
<dbReference type="EC" id="3.4.11.18" evidence="6 7"/>
<dbReference type="PANTHER" id="PTHR43330">
    <property type="entry name" value="METHIONINE AMINOPEPTIDASE"/>
    <property type="match status" value="1"/>
</dbReference>
<dbReference type="InterPro" id="IPR001714">
    <property type="entry name" value="Pept_M24_MAP"/>
</dbReference>
<keyword evidence="5 6" id="KW-0378">Hydrolase</keyword>
<dbReference type="Gene3D" id="3.90.230.10">
    <property type="entry name" value="Creatinase/methionine aminopeptidase superfamily"/>
    <property type="match status" value="1"/>
</dbReference>
<dbReference type="CDD" id="cd01086">
    <property type="entry name" value="MetAP1"/>
    <property type="match status" value="1"/>
</dbReference>
<feature type="binding site" evidence="6">
    <location>
        <position position="201"/>
    </location>
    <ligand>
        <name>a divalent metal cation</name>
        <dbReference type="ChEBI" id="CHEBI:60240"/>
        <label>2</label>
        <note>catalytic</note>
    </ligand>
</feature>
<dbReference type="eggNOG" id="COG0024">
    <property type="taxonomic scope" value="Bacteria"/>
</dbReference>
<evidence type="ECO:0000256" key="6">
    <source>
        <dbReference type="HAMAP-Rule" id="MF_01974"/>
    </source>
</evidence>
<dbReference type="PROSITE" id="PS00680">
    <property type="entry name" value="MAP_1"/>
    <property type="match status" value="1"/>
</dbReference>